<dbReference type="AlphaFoldDB" id="A0A5J5JP01"/>
<keyword evidence="2" id="KW-1185">Reference proteome</keyword>
<accession>A0A5J6L789</accession>
<evidence type="ECO:0000313" key="1">
    <source>
        <dbReference type="EMBL" id="QEW04291.1"/>
    </source>
</evidence>
<organism evidence="1 2">
    <name type="scientific">Microbacterium lushaniae</name>
    <dbReference type="NCBI Taxonomy" id="2614639"/>
    <lineage>
        <taxon>Bacteria</taxon>
        <taxon>Bacillati</taxon>
        <taxon>Actinomycetota</taxon>
        <taxon>Actinomycetes</taxon>
        <taxon>Micrococcales</taxon>
        <taxon>Microbacteriaceae</taxon>
        <taxon>Microbacterium</taxon>
    </lineage>
</organism>
<name>A0A5J5JP01_9MICO</name>
<sequence length="112" mass="12303">MKHLTFADKTMFVDDETADCVTEYAALLGTEHLADTVTVTVMGPDGNQSEATLLLNSATNLIAETTNFDARMADNTEAVAYMRKRIGELRNPPSPAFDERPHLVDLDEDDIA</sequence>
<accession>A0A5J5JP01</accession>
<dbReference type="Proteomes" id="UP000325516">
    <property type="component" value="Chromosome"/>
</dbReference>
<dbReference type="RefSeq" id="WP_150919701.1">
    <property type="nucleotide sequence ID" value="NZ_CP044232.1"/>
</dbReference>
<evidence type="ECO:0000313" key="2">
    <source>
        <dbReference type="Proteomes" id="UP000325516"/>
    </source>
</evidence>
<dbReference type="KEGG" id="mlz:F6J85_15120"/>
<gene>
    <name evidence="1" type="ORF">F6J85_15120</name>
</gene>
<reference evidence="2" key="1">
    <citation type="submission" date="2019-09" db="EMBL/GenBank/DDBJ databases">
        <title>Mumia zhuanghuii sp. nov. isolated from the intestinal contents of plateau pika (Ochotona curzoniae) in the Qinghai-Tibet plateau of China.</title>
        <authorList>
            <person name="Tian Z."/>
        </authorList>
    </citation>
    <scope>NUCLEOTIDE SEQUENCE [LARGE SCALE GENOMIC DNA]</scope>
    <source>
        <strain evidence="2">L-031</strain>
    </source>
</reference>
<proteinExistence type="predicted"/>
<dbReference type="EMBL" id="CP044232">
    <property type="protein sequence ID" value="QEW04291.1"/>
    <property type="molecule type" value="Genomic_DNA"/>
</dbReference>
<protein>
    <submittedName>
        <fullName evidence="1">Uncharacterized protein</fullName>
    </submittedName>
</protein>